<feature type="transmembrane region" description="Helical" evidence="6">
    <location>
        <begin position="165"/>
        <end position="184"/>
    </location>
</feature>
<protein>
    <submittedName>
        <fullName evidence="7">Uncharacterized protein</fullName>
    </submittedName>
</protein>
<evidence type="ECO:0000256" key="1">
    <source>
        <dbReference type="ARBA" id="ARBA00004651"/>
    </source>
</evidence>
<dbReference type="Proteomes" id="UP000267535">
    <property type="component" value="Unassembled WGS sequence"/>
</dbReference>
<feature type="transmembrane region" description="Helical" evidence="6">
    <location>
        <begin position="374"/>
        <end position="393"/>
    </location>
</feature>
<keyword evidence="4 6" id="KW-1133">Transmembrane helix</keyword>
<dbReference type="RefSeq" id="WP_124925648.1">
    <property type="nucleotide sequence ID" value="NZ_BMOH01000005.1"/>
</dbReference>
<evidence type="ECO:0000256" key="6">
    <source>
        <dbReference type="SAM" id="Phobius"/>
    </source>
</evidence>
<dbReference type="EMBL" id="RQXV01000003">
    <property type="protein sequence ID" value="RRD00178.1"/>
    <property type="molecule type" value="Genomic_DNA"/>
</dbReference>
<feature type="transmembrane region" description="Helical" evidence="6">
    <location>
        <begin position="52"/>
        <end position="70"/>
    </location>
</feature>
<reference evidence="7 8" key="1">
    <citation type="submission" date="2018-11" db="EMBL/GenBank/DDBJ databases">
        <title>The draft genome sequence of Amphritea balenae JAMM 1525T.</title>
        <authorList>
            <person name="Fang Z."/>
            <person name="Zhang Y."/>
            <person name="Han X."/>
        </authorList>
    </citation>
    <scope>NUCLEOTIDE SEQUENCE [LARGE SCALE GENOMIC DNA]</scope>
    <source>
        <strain evidence="7 8">JAMM 1525</strain>
    </source>
</reference>
<feature type="transmembrane region" description="Helical" evidence="6">
    <location>
        <begin position="340"/>
        <end position="362"/>
    </location>
</feature>
<feature type="transmembrane region" description="Helical" evidence="6">
    <location>
        <begin position="269"/>
        <end position="287"/>
    </location>
</feature>
<evidence type="ECO:0000256" key="2">
    <source>
        <dbReference type="ARBA" id="ARBA00022475"/>
    </source>
</evidence>
<feature type="transmembrane region" description="Helical" evidence="6">
    <location>
        <begin position="399"/>
        <end position="417"/>
    </location>
</feature>
<evidence type="ECO:0000313" key="7">
    <source>
        <dbReference type="EMBL" id="RRD00178.1"/>
    </source>
</evidence>
<evidence type="ECO:0000313" key="8">
    <source>
        <dbReference type="Proteomes" id="UP000267535"/>
    </source>
</evidence>
<comment type="subcellular location">
    <subcellularLocation>
        <location evidence="1">Cell membrane</location>
        <topology evidence="1">Multi-pass membrane protein</topology>
    </subcellularLocation>
</comment>
<evidence type="ECO:0000256" key="4">
    <source>
        <dbReference type="ARBA" id="ARBA00022989"/>
    </source>
</evidence>
<feature type="transmembrane region" description="Helical" evidence="6">
    <location>
        <begin position="20"/>
        <end position="40"/>
    </location>
</feature>
<organism evidence="7 8">
    <name type="scientific">Amphritea balenae</name>
    <dbReference type="NCBI Taxonomy" id="452629"/>
    <lineage>
        <taxon>Bacteria</taxon>
        <taxon>Pseudomonadati</taxon>
        <taxon>Pseudomonadota</taxon>
        <taxon>Gammaproteobacteria</taxon>
        <taxon>Oceanospirillales</taxon>
        <taxon>Oceanospirillaceae</taxon>
        <taxon>Amphritea</taxon>
    </lineage>
</organism>
<dbReference type="PANTHER" id="PTHR30250:SF11">
    <property type="entry name" value="O-ANTIGEN TRANSPORTER-RELATED"/>
    <property type="match status" value="1"/>
</dbReference>
<dbReference type="PANTHER" id="PTHR30250">
    <property type="entry name" value="PST FAMILY PREDICTED COLANIC ACID TRANSPORTER"/>
    <property type="match status" value="1"/>
</dbReference>
<feature type="transmembrane region" description="Helical" evidence="6">
    <location>
        <begin position="135"/>
        <end position="153"/>
    </location>
</feature>
<dbReference type="InterPro" id="IPR002797">
    <property type="entry name" value="Polysacc_synth"/>
</dbReference>
<sequence length="434" mass="46833">MSLTIMMKLSGRRELLIQTIISFFCRALAAIAALITSLVIGRQLGAEGAGLYFLAFSIVSFVSAFSRLGLDNTIVRFCGAALPERNWGIIRTTVYKAILISSLVSFSLAIVLYYSADLLAESLFQKSELGAVLKLISPGIVGLSVLTLISMALQGTRRIPASILIQTIVVNLVLAIGLYIYSVSSPESAALAYSITTVLTVIFGCYLFFSNLERGSQVVSWQALFKSCMPLWIVVIMQQTVQWSGQFIAGSFVSTEEVAQLAVAQRTALLVSFVLMAVNMVVAPRYAAMFKQAKMAELEDMAITSTRIMIFLSIPVVTIMVVIPDYIMGLFGEGFSGGASLLQILAVSQFVNVMTGSVAYLLTMSGHEKELRNTALISGPVAIVLGLVLTPIYGVTGAAIATAIAISTQNIMAMWLVNKRLGFNTMAIWKKTNC</sequence>
<keyword evidence="8" id="KW-1185">Reference proteome</keyword>
<feature type="transmembrane region" description="Helical" evidence="6">
    <location>
        <begin position="230"/>
        <end position="249"/>
    </location>
</feature>
<dbReference type="AlphaFoldDB" id="A0A3P1SSR9"/>
<dbReference type="OrthoDB" id="5785171at2"/>
<evidence type="ECO:0000256" key="5">
    <source>
        <dbReference type="ARBA" id="ARBA00023136"/>
    </source>
</evidence>
<gene>
    <name evidence="7" type="ORF">EHS89_08205</name>
</gene>
<keyword evidence="2" id="KW-1003">Cell membrane</keyword>
<proteinExistence type="predicted"/>
<accession>A0A3P1SSR9</accession>
<dbReference type="InterPro" id="IPR050833">
    <property type="entry name" value="Poly_Biosynth_Transport"/>
</dbReference>
<dbReference type="Pfam" id="PF01943">
    <property type="entry name" value="Polysacc_synt"/>
    <property type="match status" value="1"/>
</dbReference>
<evidence type="ECO:0000256" key="3">
    <source>
        <dbReference type="ARBA" id="ARBA00022692"/>
    </source>
</evidence>
<keyword evidence="3 6" id="KW-0812">Transmembrane</keyword>
<feature type="transmembrane region" description="Helical" evidence="6">
    <location>
        <begin position="308"/>
        <end position="328"/>
    </location>
</feature>
<dbReference type="GO" id="GO:0005886">
    <property type="term" value="C:plasma membrane"/>
    <property type="evidence" value="ECO:0007669"/>
    <property type="project" value="UniProtKB-SubCell"/>
</dbReference>
<comment type="caution">
    <text evidence="7">The sequence shown here is derived from an EMBL/GenBank/DDBJ whole genome shotgun (WGS) entry which is preliminary data.</text>
</comment>
<feature type="transmembrane region" description="Helical" evidence="6">
    <location>
        <begin position="190"/>
        <end position="209"/>
    </location>
</feature>
<keyword evidence="5 6" id="KW-0472">Membrane</keyword>
<feature type="transmembrane region" description="Helical" evidence="6">
    <location>
        <begin position="94"/>
        <end position="115"/>
    </location>
</feature>
<name>A0A3P1SSR9_9GAMM</name>